<reference evidence="7 8" key="1">
    <citation type="submission" date="2016-08" db="EMBL/GenBank/DDBJ databases">
        <title>Analysis of Carbohydrate Active Enzymes in Thermogemmatispora T81 Reveals Carbohydrate Degradation Ability.</title>
        <authorList>
            <person name="Tomazini A."/>
            <person name="Lal S."/>
            <person name="Stott M."/>
            <person name="Henrissat B."/>
            <person name="Polikarpov I."/>
            <person name="Sparling R."/>
            <person name="Levin D.B."/>
        </authorList>
    </citation>
    <scope>NUCLEOTIDE SEQUENCE [LARGE SCALE GENOMIC DNA]</scope>
    <source>
        <strain evidence="7 8">T81</strain>
    </source>
</reference>
<name>A0A328VG27_9CHLR</name>
<dbReference type="InterPro" id="IPR011010">
    <property type="entry name" value="DNA_brk_join_enz"/>
</dbReference>
<dbReference type="InterPro" id="IPR013762">
    <property type="entry name" value="Integrase-like_cat_sf"/>
</dbReference>
<evidence type="ECO:0000256" key="3">
    <source>
        <dbReference type="ARBA" id="ARBA00023172"/>
    </source>
</evidence>
<evidence type="ECO:0000256" key="1">
    <source>
        <dbReference type="ARBA" id="ARBA00022908"/>
    </source>
</evidence>
<protein>
    <recommendedName>
        <fullName evidence="9">Tyrosine recombinase XerD</fullName>
    </recommendedName>
</protein>
<dbReference type="InterPro" id="IPR050090">
    <property type="entry name" value="Tyrosine_recombinase_XerCD"/>
</dbReference>
<dbReference type="Gene3D" id="1.10.443.10">
    <property type="entry name" value="Intergrase catalytic core"/>
    <property type="match status" value="1"/>
</dbReference>
<keyword evidence="1" id="KW-0229">DNA integration</keyword>
<dbReference type="Proteomes" id="UP000248706">
    <property type="component" value="Unassembled WGS sequence"/>
</dbReference>
<dbReference type="PROSITE" id="PS51900">
    <property type="entry name" value="CB"/>
    <property type="match status" value="1"/>
</dbReference>
<evidence type="ECO:0000259" key="5">
    <source>
        <dbReference type="PROSITE" id="PS51898"/>
    </source>
</evidence>
<dbReference type="GO" id="GO:0006310">
    <property type="term" value="P:DNA recombination"/>
    <property type="evidence" value="ECO:0007669"/>
    <property type="project" value="UniProtKB-KW"/>
</dbReference>
<evidence type="ECO:0000313" key="7">
    <source>
        <dbReference type="EMBL" id="RAQ95791.1"/>
    </source>
</evidence>
<sequence>MLQEAVDAYLATLAERGAGINHHTVAAYRNDLSQFSSFLEQKRQRWHWSEVESEDVQAYLEEMRQVRAYQPTTISRKLAALKTFLRHLKSQGLLERNLLETVQAPRALRTTFPVLSAEQLACLLEQIPPFTPTGMRDLAMVQVLYATGMHLTELVALDVGCFDRLCGSLVYPRSDGRLRECPLTSQAIMALEQYLLRSRPYLARRHPEEPGLFVNHHGRRLTRQGFWLVVRNYALRAGIAELTPCQLRQSLMLLAIKRSSEPQGIQALLEYAHLSRGAGQSKRWGASESDDSLLKRG</sequence>
<dbReference type="AlphaFoldDB" id="A0A328VG27"/>
<feature type="domain" description="Tyr recombinase" evidence="5">
    <location>
        <begin position="110"/>
        <end position="297"/>
    </location>
</feature>
<evidence type="ECO:0000256" key="4">
    <source>
        <dbReference type="PROSITE-ProRule" id="PRU01248"/>
    </source>
</evidence>
<keyword evidence="2 4" id="KW-0238">DNA-binding</keyword>
<dbReference type="PROSITE" id="PS51898">
    <property type="entry name" value="TYR_RECOMBINASE"/>
    <property type="match status" value="1"/>
</dbReference>
<evidence type="ECO:0000256" key="2">
    <source>
        <dbReference type="ARBA" id="ARBA00023125"/>
    </source>
</evidence>
<dbReference type="SUPFAM" id="SSF56349">
    <property type="entry name" value="DNA breaking-rejoining enzymes"/>
    <property type="match status" value="1"/>
</dbReference>
<dbReference type="InterPro" id="IPR004107">
    <property type="entry name" value="Integrase_SAM-like_N"/>
</dbReference>
<keyword evidence="8" id="KW-1185">Reference proteome</keyword>
<comment type="caution">
    <text evidence="7">The sequence shown here is derived from an EMBL/GenBank/DDBJ whole genome shotgun (WGS) entry which is preliminary data.</text>
</comment>
<dbReference type="InterPro" id="IPR044068">
    <property type="entry name" value="CB"/>
</dbReference>
<dbReference type="PANTHER" id="PTHR30349">
    <property type="entry name" value="PHAGE INTEGRASE-RELATED"/>
    <property type="match status" value="1"/>
</dbReference>
<dbReference type="Gene3D" id="1.10.150.130">
    <property type="match status" value="1"/>
</dbReference>
<dbReference type="Pfam" id="PF02899">
    <property type="entry name" value="Phage_int_SAM_1"/>
    <property type="match status" value="1"/>
</dbReference>
<dbReference type="RefSeq" id="WP_112428831.1">
    <property type="nucleotide sequence ID" value="NZ_MCIF01000002.1"/>
</dbReference>
<accession>A0A328VG27</accession>
<gene>
    <name evidence="7" type="ORF">A4R35_09610</name>
</gene>
<keyword evidence="3" id="KW-0233">DNA recombination</keyword>
<dbReference type="InterPro" id="IPR002104">
    <property type="entry name" value="Integrase_catalytic"/>
</dbReference>
<dbReference type="OrthoDB" id="9785687at2"/>
<evidence type="ECO:0000313" key="8">
    <source>
        <dbReference type="Proteomes" id="UP000248706"/>
    </source>
</evidence>
<evidence type="ECO:0000259" key="6">
    <source>
        <dbReference type="PROSITE" id="PS51900"/>
    </source>
</evidence>
<dbReference type="InterPro" id="IPR010998">
    <property type="entry name" value="Integrase_recombinase_N"/>
</dbReference>
<dbReference type="GO" id="GO:0015074">
    <property type="term" value="P:DNA integration"/>
    <property type="evidence" value="ECO:0007669"/>
    <property type="project" value="UniProtKB-KW"/>
</dbReference>
<feature type="domain" description="Core-binding (CB)" evidence="6">
    <location>
        <begin position="1"/>
        <end position="89"/>
    </location>
</feature>
<evidence type="ECO:0008006" key="9">
    <source>
        <dbReference type="Google" id="ProtNLM"/>
    </source>
</evidence>
<dbReference type="EMBL" id="MCIF01000002">
    <property type="protein sequence ID" value="RAQ95791.1"/>
    <property type="molecule type" value="Genomic_DNA"/>
</dbReference>
<dbReference type="Pfam" id="PF00589">
    <property type="entry name" value="Phage_integrase"/>
    <property type="match status" value="1"/>
</dbReference>
<proteinExistence type="predicted"/>
<dbReference type="PANTHER" id="PTHR30349:SF81">
    <property type="entry name" value="TYROSINE RECOMBINASE XERC"/>
    <property type="match status" value="1"/>
</dbReference>
<dbReference type="GO" id="GO:0003677">
    <property type="term" value="F:DNA binding"/>
    <property type="evidence" value="ECO:0007669"/>
    <property type="project" value="UniProtKB-UniRule"/>
</dbReference>
<organism evidence="7 8">
    <name type="scientific">Thermogemmatispora tikiterensis</name>
    <dbReference type="NCBI Taxonomy" id="1825093"/>
    <lineage>
        <taxon>Bacteria</taxon>
        <taxon>Bacillati</taxon>
        <taxon>Chloroflexota</taxon>
        <taxon>Ktedonobacteria</taxon>
        <taxon>Thermogemmatisporales</taxon>
        <taxon>Thermogemmatisporaceae</taxon>
        <taxon>Thermogemmatispora</taxon>
    </lineage>
</organism>